<organism evidence="2 3">
    <name type="scientific">Gordonia phage Phendrix</name>
    <dbReference type="NCBI Taxonomy" id="2593335"/>
    <lineage>
        <taxon>Viruses</taxon>
        <taxon>Duplodnaviria</taxon>
        <taxon>Heunggongvirae</taxon>
        <taxon>Uroviricota</taxon>
        <taxon>Caudoviricetes</taxon>
        <taxon>Godonkavirus</taxon>
        <taxon>Godonkavirus phendrix</taxon>
    </lineage>
</organism>
<evidence type="ECO:0000313" key="3">
    <source>
        <dbReference type="Proteomes" id="UP000319596"/>
    </source>
</evidence>
<feature type="compositionally biased region" description="Polar residues" evidence="1">
    <location>
        <begin position="548"/>
        <end position="559"/>
    </location>
</feature>
<dbReference type="KEGG" id="vg:77924627"/>
<name>A0A514U0Z5_9CAUD</name>
<sequence length="608" mass="67219">MELTMRFGEVIRTAADPDRVTSGFTAAMAARPVNYPRPLVASGEKISIKNPDEVISLRNRVYTEWQNDAWAYYDAIGEIKYGFGLVGAVTSRLRLYPAISVDQDGVPISTSDYRRRQLEQSKPELEKDIKSELAVPKRVTKDVLEHLDRLVLDLFGGPAGSSGFLRSYALNMCVAGECYLVNYKDRWLVKSTSELTADPSGKLYMRGLRTGSMGSTTTGANGTFGEIELPKNTFVARIWREHPRYSLEPESSMLGLRETCDELITLQRMIRSLARSRMNAGILFVPDGLSAAGSTVAEDIADEEELDDELISSIYDTVSAPIEDETNAASVFPTIMRGPESAGKALQHLMMSRDSDQFLVERCDRALDRILQGLDMPKDVVSGMSNVKYSNAIQVDDSLYKGHIEPLALMLCDALTTVYIRPMLKKKFPQLEDSDLDFLRIWYDPSEIVSKSDPAQSANTGHDNFAISDAAWRAAHGFSDTDAPSEREMAIRWLRQVPPSPEVQDMLIKEAFPTIIERQRAANIQASPVPMPESAQEMVYGKVVSPVSDTTRDAQNPQISPRDVSTVGSKSEDQSGMPAGFKSATPTAGKPVDPSTVTDEDEERKKTA</sequence>
<accession>A0A514U0Z5</accession>
<dbReference type="GeneID" id="77924627"/>
<evidence type="ECO:0000313" key="2">
    <source>
        <dbReference type="EMBL" id="QDK02613.1"/>
    </source>
</evidence>
<protein>
    <submittedName>
        <fullName evidence="2">Portal protein</fullName>
    </submittedName>
</protein>
<gene>
    <name evidence="2" type="primary">65</name>
    <name evidence="2" type="ORF">SEA_PHENDRIX_65</name>
</gene>
<feature type="region of interest" description="Disordered" evidence="1">
    <location>
        <begin position="548"/>
        <end position="608"/>
    </location>
</feature>
<keyword evidence="3" id="KW-1185">Reference proteome</keyword>
<dbReference type="Proteomes" id="UP000319596">
    <property type="component" value="Segment"/>
</dbReference>
<proteinExistence type="predicted"/>
<dbReference type="RefSeq" id="YP_010649109.1">
    <property type="nucleotide sequence ID" value="NC_070764.1"/>
</dbReference>
<evidence type="ECO:0000256" key="1">
    <source>
        <dbReference type="SAM" id="MobiDB-lite"/>
    </source>
</evidence>
<reference evidence="2 3" key="1">
    <citation type="submission" date="2019-06" db="EMBL/GenBank/DDBJ databases">
        <authorList>
            <person name="Burns M.A."/>
            <person name="Hill G.C."/>
            <person name="Wesley B.E."/>
            <person name="Womack T.V."/>
            <person name="Krukonis G.P."/>
            <person name="Delesalle V.A."/>
            <person name="Garlena R.A."/>
            <person name="Russell D.A."/>
            <person name="Pope W.H."/>
            <person name="Jacobs-Sera D."/>
            <person name="Hatfull G.F."/>
        </authorList>
    </citation>
    <scope>NUCLEOTIDE SEQUENCE [LARGE SCALE GENOMIC DNA]</scope>
</reference>
<dbReference type="EMBL" id="MN096369">
    <property type="protein sequence ID" value="QDK02613.1"/>
    <property type="molecule type" value="Genomic_DNA"/>
</dbReference>